<accession>A0A371R8J9</accession>
<evidence type="ECO:0000256" key="3">
    <source>
        <dbReference type="ARBA" id="ARBA00012154"/>
    </source>
</evidence>
<dbReference type="NCBIfam" id="NF010552">
    <property type="entry name" value="PRK13946.1"/>
    <property type="match status" value="1"/>
</dbReference>
<feature type="binding site" evidence="11">
    <location>
        <position position="130"/>
    </location>
    <ligand>
        <name>ATP</name>
        <dbReference type="ChEBI" id="CHEBI:30616"/>
    </ligand>
</feature>
<feature type="binding site" evidence="11">
    <location>
        <position position="92"/>
    </location>
    <ligand>
        <name>substrate</name>
    </ligand>
</feature>
<comment type="catalytic activity">
    <reaction evidence="10 11">
        <text>shikimate + ATP = 3-phosphoshikimate + ADP + H(+)</text>
        <dbReference type="Rhea" id="RHEA:13121"/>
        <dbReference type="ChEBI" id="CHEBI:15378"/>
        <dbReference type="ChEBI" id="CHEBI:30616"/>
        <dbReference type="ChEBI" id="CHEBI:36208"/>
        <dbReference type="ChEBI" id="CHEBI:145989"/>
        <dbReference type="ChEBI" id="CHEBI:456216"/>
        <dbReference type="EC" id="2.7.1.71"/>
    </reaction>
</comment>
<dbReference type="GO" id="GO:0005524">
    <property type="term" value="F:ATP binding"/>
    <property type="evidence" value="ECO:0007669"/>
    <property type="project" value="UniProtKB-UniRule"/>
</dbReference>
<dbReference type="PANTHER" id="PTHR21087:SF16">
    <property type="entry name" value="SHIKIMATE KINASE 1, CHLOROPLASTIC"/>
    <property type="match status" value="1"/>
</dbReference>
<evidence type="ECO:0000256" key="8">
    <source>
        <dbReference type="ARBA" id="ARBA00022840"/>
    </source>
</evidence>
<dbReference type="InParanoid" id="A0A371R8J9"/>
<dbReference type="PROSITE" id="PS01128">
    <property type="entry name" value="SHIKIMATE_KINASE"/>
    <property type="match status" value="1"/>
</dbReference>
<dbReference type="Proteomes" id="UP000264589">
    <property type="component" value="Unassembled WGS sequence"/>
</dbReference>
<organism evidence="12 13">
    <name type="scientific">Parvularcula marina</name>
    <dbReference type="NCBI Taxonomy" id="2292771"/>
    <lineage>
        <taxon>Bacteria</taxon>
        <taxon>Pseudomonadati</taxon>
        <taxon>Pseudomonadota</taxon>
        <taxon>Alphaproteobacteria</taxon>
        <taxon>Parvularculales</taxon>
        <taxon>Parvularculaceae</taxon>
        <taxon>Parvularcula</taxon>
    </lineage>
</organism>
<comment type="similarity">
    <text evidence="2 11">Belongs to the shikimate kinase family.</text>
</comment>
<evidence type="ECO:0000313" key="12">
    <source>
        <dbReference type="EMBL" id="RFB01769.1"/>
    </source>
</evidence>
<keyword evidence="11" id="KW-0479">Metal-binding</keyword>
<dbReference type="GO" id="GO:0009423">
    <property type="term" value="P:chorismate biosynthetic process"/>
    <property type="evidence" value="ECO:0007669"/>
    <property type="project" value="UniProtKB-UniRule"/>
</dbReference>
<dbReference type="InterPro" id="IPR031322">
    <property type="entry name" value="Shikimate/glucono_kinase"/>
</dbReference>
<dbReference type="Gene3D" id="3.40.50.300">
    <property type="entry name" value="P-loop containing nucleotide triphosphate hydrolases"/>
    <property type="match status" value="1"/>
</dbReference>
<keyword evidence="5 11" id="KW-0808">Transferase</keyword>
<evidence type="ECO:0000256" key="2">
    <source>
        <dbReference type="ARBA" id="ARBA00006997"/>
    </source>
</evidence>
<keyword evidence="6 11" id="KW-0547">Nucleotide-binding</keyword>
<keyword evidence="13" id="KW-1185">Reference proteome</keyword>
<dbReference type="FunCoup" id="A0A371R8J9">
    <property type="interactions" value="541"/>
</dbReference>
<dbReference type="EC" id="2.7.1.71" evidence="3 11"/>
<gene>
    <name evidence="11" type="primary">aroK</name>
    <name evidence="12" type="ORF">DX908_14560</name>
</gene>
<dbReference type="Pfam" id="PF01202">
    <property type="entry name" value="SKI"/>
    <property type="match status" value="1"/>
</dbReference>
<dbReference type="UniPathway" id="UPA00053">
    <property type="reaction ID" value="UER00088"/>
</dbReference>
<proteinExistence type="inferred from homology"/>
<evidence type="ECO:0000256" key="1">
    <source>
        <dbReference type="ARBA" id="ARBA00004842"/>
    </source>
</evidence>
<comment type="subcellular location">
    <subcellularLocation>
        <location evidence="11">Cytoplasm</location>
    </subcellularLocation>
</comment>
<dbReference type="HAMAP" id="MF_00109">
    <property type="entry name" value="Shikimate_kinase"/>
    <property type="match status" value="1"/>
</dbReference>
<dbReference type="GO" id="GO:0009073">
    <property type="term" value="P:aromatic amino acid family biosynthetic process"/>
    <property type="evidence" value="ECO:0007669"/>
    <property type="project" value="UniProtKB-KW"/>
</dbReference>
<comment type="pathway">
    <text evidence="1 11">Metabolic intermediate biosynthesis; chorismate biosynthesis; chorismate from D-erythrose 4-phosphate and phosphoenolpyruvate: step 5/7.</text>
</comment>
<feature type="binding site" evidence="11">
    <location>
        <position position="149"/>
    </location>
    <ligand>
        <name>substrate</name>
    </ligand>
</feature>
<keyword evidence="11" id="KW-0963">Cytoplasm</keyword>
<feature type="binding site" evidence="11">
    <location>
        <position position="28"/>
    </location>
    <ligand>
        <name>Mg(2+)</name>
        <dbReference type="ChEBI" id="CHEBI:18420"/>
    </ligand>
</feature>
<sequence length="188" mass="21104">MIPSLTRPSSLRINRPIVLVGLMGVGKTTVGRRLASKLRVPFYDADEEIEKAANMRISEFFETYGEPAFRDGERKVIERLLSGPPHVLATGGGAFMNDETRALVKEKAISVWLRADLDLLVKRTALRNTRPLLQNGDPREILENLLKERAPTYAKADLAVDSMEGPHNRTVDRILKKLAVFQRRGSNK</sequence>
<protein>
    <recommendedName>
        <fullName evidence="3 11">Shikimate kinase</fullName>
        <shortName evidence="11">SK</shortName>
        <ecNumber evidence="3 11">2.7.1.71</ecNumber>
    </recommendedName>
</protein>
<evidence type="ECO:0000256" key="4">
    <source>
        <dbReference type="ARBA" id="ARBA00022605"/>
    </source>
</evidence>
<feature type="binding site" evidence="11">
    <location>
        <position position="46"/>
    </location>
    <ligand>
        <name>substrate</name>
    </ligand>
</feature>
<evidence type="ECO:0000256" key="7">
    <source>
        <dbReference type="ARBA" id="ARBA00022777"/>
    </source>
</evidence>
<comment type="subunit">
    <text evidence="11">Monomer.</text>
</comment>
<dbReference type="OrthoDB" id="9800332at2"/>
<dbReference type="RefSeq" id="WP_116393483.1">
    <property type="nucleotide sequence ID" value="NZ_CAXQPM010000012.1"/>
</dbReference>
<dbReference type="GO" id="GO:0008652">
    <property type="term" value="P:amino acid biosynthetic process"/>
    <property type="evidence" value="ECO:0007669"/>
    <property type="project" value="UniProtKB-KW"/>
</dbReference>
<evidence type="ECO:0000313" key="13">
    <source>
        <dbReference type="Proteomes" id="UP000264589"/>
    </source>
</evidence>
<dbReference type="CDD" id="cd00464">
    <property type="entry name" value="SK"/>
    <property type="match status" value="1"/>
</dbReference>
<keyword evidence="4 11" id="KW-0028">Amino-acid biosynthesis</keyword>
<dbReference type="AlphaFoldDB" id="A0A371R8J9"/>
<dbReference type="InterPro" id="IPR000623">
    <property type="entry name" value="Shikimate_kinase/TSH1"/>
</dbReference>
<reference evidence="12 13" key="1">
    <citation type="submission" date="2018-08" db="EMBL/GenBank/DDBJ databases">
        <title>Parvularcula sp. SM1705, isolated from surface water of the South Sea China.</title>
        <authorList>
            <person name="Sun L."/>
        </authorList>
    </citation>
    <scope>NUCLEOTIDE SEQUENCE [LARGE SCALE GENOMIC DNA]</scope>
    <source>
        <strain evidence="12 13">SM1705</strain>
    </source>
</reference>
<keyword evidence="8 11" id="KW-0067">ATP-binding</keyword>
<comment type="function">
    <text evidence="11">Catalyzes the specific phosphorylation of the 3-hydroxyl group of shikimic acid using ATP as a cosubstrate.</text>
</comment>
<comment type="caution">
    <text evidence="12">The sequence shown here is derived from an EMBL/GenBank/DDBJ whole genome shotgun (WGS) entry which is preliminary data.</text>
</comment>
<evidence type="ECO:0000256" key="11">
    <source>
        <dbReference type="HAMAP-Rule" id="MF_00109"/>
    </source>
</evidence>
<feature type="binding site" evidence="11">
    <location>
        <begin position="24"/>
        <end position="29"/>
    </location>
    <ligand>
        <name>ATP</name>
        <dbReference type="ChEBI" id="CHEBI:30616"/>
    </ligand>
</feature>
<dbReference type="EMBL" id="QUQO01000002">
    <property type="protein sequence ID" value="RFB01769.1"/>
    <property type="molecule type" value="Genomic_DNA"/>
</dbReference>
<evidence type="ECO:0000256" key="9">
    <source>
        <dbReference type="ARBA" id="ARBA00023141"/>
    </source>
</evidence>
<keyword evidence="7 11" id="KW-0418">Kinase</keyword>
<evidence type="ECO:0000256" key="6">
    <source>
        <dbReference type="ARBA" id="ARBA00022741"/>
    </source>
</evidence>
<comment type="cofactor">
    <cofactor evidence="11">
        <name>Mg(2+)</name>
        <dbReference type="ChEBI" id="CHEBI:18420"/>
    </cofactor>
    <text evidence="11">Binds 1 Mg(2+) ion per subunit.</text>
</comment>
<evidence type="ECO:0000256" key="5">
    <source>
        <dbReference type="ARBA" id="ARBA00022679"/>
    </source>
</evidence>
<evidence type="ECO:0000256" key="10">
    <source>
        <dbReference type="ARBA" id="ARBA00048567"/>
    </source>
</evidence>
<dbReference type="GO" id="GO:0004765">
    <property type="term" value="F:shikimate kinase activity"/>
    <property type="evidence" value="ECO:0007669"/>
    <property type="project" value="UniProtKB-UniRule"/>
</dbReference>
<comment type="caution">
    <text evidence="11">Lacks conserved residue(s) required for the propagation of feature annotation.</text>
</comment>
<dbReference type="GO" id="GO:0000287">
    <property type="term" value="F:magnesium ion binding"/>
    <property type="evidence" value="ECO:0007669"/>
    <property type="project" value="UniProtKB-UniRule"/>
</dbReference>
<keyword evidence="9 11" id="KW-0057">Aromatic amino acid biosynthesis</keyword>
<keyword evidence="11" id="KW-0460">Magnesium</keyword>
<feature type="binding site" evidence="11">
    <location>
        <position position="70"/>
    </location>
    <ligand>
        <name>substrate</name>
    </ligand>
</feature>
<dbReference type="InterPro" id="IPR023000">
    <property type="entry name" value="Shikimate_kinase_CS"/>
</dbReference>
<dbReference type="GO" id="GO:0005829">
    <property type="term" value="C:cytosol"/>
    <property type="evidence" value="ECO:0007669"/>
    <property type="project" value="TreeGrafter"/>
</dbReference>
<dbReference type="InterPro" id="IPR027417">
    <property type="entry name" value="P-loop_NTPase"/>
</dbReference>
<name>A0A371R8J9_9PROT</name>
<dbReference type="PRINTS" id="PR01100">
    <property type="entry name" value="SHIKIMTKNASE"/>
</dbReference>
<dbReference type="SUPFAM" id="SSF52540">
    <property type="entry name" value="P-loop containing nucleoside triphosphate hydrolases"/>
    <property type="match status" value="1"/>
</dbReference>
<dbReference type="PANTHER" id="PTHR21087">
    <property type="entry name" value="SHIKIMATE KINASE"/>
    <property type="match status" value="1"/>
</dbReference>